<dbReference type="STRING" id="4081.K4AU46"/>
<dbReference type="Gene3D" id="2.60.40.150">
    <property type="entry name" value="C2 domain"/>
    <property type="match status" value="1"/>
</dbReference>
<dbReference type="PhylomeDB" id="K4AU46"/>
<evidence type="ECO:0000313" key="2">
    <source>
        <dbReference type="EnsemblPlants" id="Solyc01g014090.1.1"/>
    </source>
</evidence>
<feature type="domain" description="C2" evidence="1">
    <location>
        <begin position="22"/>
        <end position="71"/>
    </location>
</feature>
<accession>K4AU46</accession>
<dbReference type="EnsemblPlants" id="Solyc01g014090.1.1">
    <property type="protein sequence ID" value="Solyc01g014090.1.1"/>
    <property type="gene ID" value="Solyc01g014090.1"/>
</dbReference>
<keyword evidence="3" id="KW-1185">Reference proteome</keyword>
<name>K4AU46_SOLLC</name>
<dbReference type="CDD" id="cd00030">
    <property type="entry name" value="C2"/>
    <property type="match status" value="2"/>
</dbReference>
<dbReference type="HOGENOM" id="CLU_1790261_0_0_1"/>
<dbReference type="Pfam" id="PF00168">
    <property type="entry name" value="C2"/>
    <property type="match status" value="2"/>
</dbReference>
<dbReference type="AlphaFoldDB" id="K4AU46"/>
<dbReference type="PANTHER" id="PTHR10774">
    <property type="entry name" value="EXTENDED SYNAPTOTAGMIN-RELATED"/>
    <property type="match status" value="1"/>
</dbReference>
<dbReference type="InParanoid" id="K4AU46"/>
<dbReference type="PaxDb" id="4081-Solyc01g014090.1.1"/>
<dbReference type="InterPro" id="IPR045050">
    <property type="entry name" value="Synaptotagmin_plant"/>
</dbReference>
<sequence>MLYSLRQKKRLDFTLKVVSGDMRFIVEDPLTQYLIVKIYDDEKFQSAELIRCAHICLNKLEHGNVKDIWLMLVNDLEIQRDQKNRCQVHLELLYCPNCMNDGDRLHEMLMLKVWNHDTFGKDFMGKCILTLTRVIMEGEYKDSYE</sequence>
<dbReference type="eggNOG" id="KOG1012">
    <property type="taxonomic scope" value="Eukaryota"/>
</dbReference>
<evidence type="ECO:0000313" key="3">
    <source>
        <dbReference type="Proteomes" id="UP000004994"/>
    </source>
</evidence>
<organism evidence="2">
    <name type="scientific">Solanum lycopersicum</name>
    <name type="common">Tomato</name>
    <name type="synonym">Lycopersicon esculentum</name>
    <dbReference type="NCBI Taxonomy" id="4081"/>
    <lineage>
        <taxon>Eukaryota</taxon>
        <taxon>Viridiplantae</taxon>
        <taxon>Streptophyta</taxon>
        <taxon>Embryophyta</taxon>
        <taxon>Tracheophyta</taxon>
        <taxon>Spermatophyta</taxon>
        <taxon>Magnoliopsida</taxon>
        <taxon>eudicotyledons</taxon>
        <taxon>Gunneridae</taxon>
        <taxon>Pentapetalae</taxon>
        <taxon>asterids</taxon>
        <taxon>lamiids</taxon>
        <taxon>Solanales</taxon>
        <taxon>Solanaceae</taxon>
        <taxon>Solanoideae</taxon>
        <taxon>Solaneae</taxon>
        <taxon>Solanum</taxon>
        <taxon>Solanum subgen. Lycopersicon</taxon>
    </lineage>
</organism>
<proteinExistence type="predicted"/>
<dbReference type="InterPro" id="IPR000008">
    <property type="entry name" value="C2_dom"/>
</dbReference>
<dbReference type="InterPro" id="IPR035892">
    <property type="entry name" value="C2_domain_sf"/>
</dbReference>
<dbReference type="Proteomes" id="UP000004994">
    <property type="component" value="Chromosome 1"/>
</dbReference>
<dbReference type="PANTHER" id="PTHR10774:SF204">
    <property type="entry name" value="SYNAPTOTAGMIN-5-LIKE"/>
    <property type="match status" value="1"/>
</dbReference>
<protein>
    <recommendedName>
        <fullName evidence="1">C2 domain-containing protein</fullName>
    </recommendedName>
</protein>
<reference evidence="2" key="1">
    <citation type="journal article" date="2012" name="Nature">
        <title>The tomato genome sequence provides insights into fleshy fruit evolution.</title>
        <authorList>
            <consortium name="Tomato Genome Consortium"/>
        </authorList>
    </citation>
    <scope>NUCLEOTIDE SEQUENCE [LARGE SCALE GENOMIC DNA]</scope>
    <source>
        <strain evidence="2">cv. Heinz 1706</strain>
    </source>
</reference>
<feature type="domain" description="C2" evidence="1">
    <location>
        <begin position="105"/>
        <end position="144"/>
    </location>
</feature>
<reference evidence="2" key="2">
    <citation type="submission" date="2015-06" db="UniProtKB">
        <authorList>
            <consortium name="EnsemblPlants"/>
        </authorList>
    </citation>
    <scope>IDENTIFICATION</scope>
    <source>
        <strain evidence="2">cv. Heinz 1706</strain>
    </source>
</reference>
<dbReference type="Gramene" id="Solyc01g014090.1.1">
    <property type="protein sequence ID" value="Solyc01g014090.1.1"/>
    <property type="gene ID" value="Solyc01g014090.1"/>
</dbReference>
<evidence type="ECO:0000259" key="1">
    <source>
        <dbReference type="Pfam" id="PF00168"/>
    </source>
</evidence>
<dbReference type="SUPFAM" id="SSF49562">
    <property type="entry name" value="C2 domain (Calcium/lipid-binding domain, CaLB)"/>
    <property type="match status" value="2"/>
</dbReference>
<dbReference type="GO" id="GO:0008289">
    <property type="term" value="F:lipid binding"/>
    <property type="evidence" value="ECO:0007669"/>
    <property type="project" value="InterPro"/>
</dbReference>